<dbReference type="Pfam" id="PF04970">
    <property type="entry name" value="LRAT"/>
    <property type="match status" value="2"/>
</dbReference>
<dbReference type="PANTHER" id="PTHR13943:SF31">
    <property type="entry name" value="PHOSPHOLIPASE A AND ACYLTRANSFERASE 3"/>
    <property type="match status" value="1"/>
</dbReference>
<keyword evidence="6" id="KW-1185">Reference proteome</keyword>
<gene>
    <name evidence="7" type="primary">LOC106544348</name>
</gene>
<dbReference type="GO" id="GO:0016410">
    <property type="term" value="F:N-acyltransferase activity"/>
    <property type="evidence" value="ECO:0007669"/>
    <property type="project" value="TreeGrafter"/>
</dbReference>
<dbReference type="PROSITE" id="PS51934">
    <property type="entry name" value="LRAT"/>
    <property type="match status" value="2"/>
</dbReference>
<accession>A0A6I9XZM6</accession>
<dbReference type="OrthoDB" id="421951at2759"/>
<feature type="domain" description="LRAT" evidence="5">
    <location>
        <begin position="1"/>
        <end position="94"/>
    </location>
</feature>
<sequence>MTPSGEHFADGSPNPLALLSERVCVKKDWLEDVVRKDRYRVNNKHDKTHPPLPLSKILWQTEELVGKEMPYSLSSQNCENFVMELRYGPEMSEQSSSFIAHAVDQFSEFPTVLRFIYREGHLVEENLGWVELSASPASTHILFFKASSAVHGPGDRLANGAASVLAVLSDRAYVKKDWLETVVRNDQYRVNNKHDHTYPPLPLTKTLERAEELVGREMPYNLTSHNCEHFVMELRYGIAMSDQTLFMVLFTSHLDYCNVFHMGLLLKMKKWLNQSINQSINPINHNTTLHSKQVPYAVLLHQKIFQSKFW</sequence>
<evidence type="ECO:0000256" key="4">
    <source>
        <dbReference type="ARBA" id="ARBA00023098"/>
    </source>
</evidence>
<evidence type="ECO:0000256" key="1">
    <source>
        <dbReference type="ARBA" id="ARBA00007824"/>
    </source>
</evidence>
<feature type="domain" description="LRAT" evidence="5">
    <location>
        <begin position="109"/>
        <end position="243"/>
    </location>
</feature>
<evidence type="ECO:0000313" key="7">
    <source>
        <dbReference type="RefSeq" id="XP_013916073.1"/>
    </source>
</evidence>
<evidence type="ECO:0000256" key="2">
    <source>
        <dbReference type="ARBA" id="ARBA00022679"/>
    </source>
</evidence>
<keyword evidence="2" id="KW-0808">Transferase</keyword>
<dbReference type="GO" id="GO:0070292">
    <property type="term" value="P:N-acylphosphatidylethanolamine metabolic process"/>
    <property type="evidence" value="ECO:0007669"/>
    <property type="project" value="TreeGrafter"/>
</dbReference>
<dbReference type="InterPro" id="IPR051496">
    <property type="entry name" value="H-rev107_PLA/AT"/>
</dbReference>
<reference evidence="7" key="1">
    <citation type="submission" date="2025-08" db="UniProtKB">
        <authorList>
            <consortium name="RefSeq"/>
        </authorList>
    </citation>
    <scope>IDENTIFICATION</scope>
    <source>
        <tissue evidence="7">Skeletal muscle</tissue>
    </source>
</reference>
<keyword evidence="3" id="KW-0378">Hydrolase</keyword>
<dbReference type="PANTHER" id="PTHR13943">
    <property type="entry name" value="HRAS-LIKE SUPPRESSOR - RELATED"/>
    <property type="match status" value="1"/>
</dbReference>
<comment type="similarity">
    <text evidence="1">Belongs to the H-rev107 family.</text>
</comment>
<dbReference type="RefSeq" id="XP_013916073.1">
    <property type="nucleotide sequence ID" value="XM_014060598.1"/>
</dbReference>
<organism evidence="6 7">
    <name type="scientific">Thamnophis sirtalis</name>
    <dbReference type="NCBI Taxonomy" id="35019"/>
    <lineage>
        <taxon>Eukaryota</taxon>
        <taxon>Metazoa</taxon>
        <taxon>Chordata</taxon>
        <taxon>Craniata</taxon>
        <taxon>Vertebrata</taxon>
        <taxon>Euteleostomi</taxon>
        <taxon>Lepidosauria</taxon>
        <taxon>Squamata</taxon>
        <taxon>Bifurcata</taxon>
        <taxon>Unidentata</taxon>
        <taxon>Episquamata</taxon>
        <taxon>Toxicofera</taxon>
        <taxon>Serpentes</taxon>
        <taxon>Colubroidea</taxon>
        <taxon>Colubridae</taxon>
        <taxon>Natricinae</taxon>
        <taxon>Thamnophis</taxon>
    </lineage>
</organism>
<dbReference type="KEGG" id="tsr:106544348"/>
<evidence type="ECO:0000259" key="5">
    <source>
        <dbReference type="PROSITE" id="PS51934"/>
    </source>
</evidence>
<name>A0A6I9XZM6_9SAUR</name>
<dbReference type="InterPro" id="IPR007053">
    <property type="entry name" value="LRAT_dom"/>
</dbReference>
<dbReference type="Gene3D" id="3.90.1720.10">
    <property type="entry name" value="endopeptidase domain like (from Nostoc punctiforme)"/>
    <property type="match status" value="2"/>
</dbReference>
<protein>
    <submittedName>
        <fullName evidence="7">Uncharacterized protein LOC106544348</fullName>
    </submittedName>
</protein>
<dbReference type="GO" id="GO:0004623">
    <property type="term" value="F:phospholipase A2 activity"/>
    <property type="evidence" value="ECO:0007669"/>
    <property type="project" value="TreeGrafter"/>
</dbReference>
<evidence type="ECO:0000256" key="3">
    <source>
        <dbReference type="ARBA" id="ARBA00022801"/>
    </source>
</evidence>
<dbReference type="AlphaFoldDB" id="A0A6I9XZM6"/>
<dbReference type="Proteomes" id="UP000504617">
    <property type="component" value="Unplaced"/>
</dbReference>
<evidence type="ECO:0000313" key="6">
    <source>
        <dbReference type="Proteomes" id="UP000504617"/>
    </source>
</evidence>
<keyword evidence="4" id="KW-0443">Lipid metabolism</keyword>
<dbReference type="GO" id="GO:0005737">
    <property type="term" value="C:cytoplasm"/>
    <property type="evidence" value="ECO:0007669"/>
    <property type="project" value="TreeGrafter"/>
</dbReference>
<dbReference type="GeneID" id="106544348"/>
<proteinExistence type="inferred from homology"/>
<dbReference type="GO" id="GO:0008970">
    <property type="term" value="F:phospholipase A1 activity"/>
    <property type="evidence" value="ECO:0007669"/>
    <property type="project" value="TreeGrafter"/>
</dbReference>